<organism evidence="1">
    <name type="scientific">marine sediment metagenome</name>
    <dbReference type="NCBI Taxonomy" id="412755"/>
    <lineage>
        <taxon>unclassified sequences</taxon>
        <taxon>metagenomes</taxon>
        <taxon>ecological metagenomes</taxon>
    </lineage>
</organism>
<evidence type="ECO:0000313" key="1">
    <source>
        <dbReference type="EMBL" id="KKL70368.1"/>
    </source>
</evidence>
<comment type="caution">
    <text evidence="1">The sequence shown here is derived from an EMBL/GenBank/DDBJ whole genome shotgun (WGS) entry which is preliminary data.</text>
</comment>
<dbReference type="AlphaFoldDB" id="A0A0F9E8L2"/>
<reference evidence="1" key="1">
    <citation type="journal article" date="2015" name="Nature">
        <title>Complex archaea that bridge the gap between prokaryotes and eukaryotes.</title>
        <authorList>
            <person name="Spang A."/>
            <person name="Saw J.H."/>
            <person name="Jorgensen S.L."/>
            <person name="Zaremba-Niedzwiedzka K."/>
            <person name="Martijn J."/>
            <person name="Lind A.E."/>
            <person name="van Eijk R."/>
            <person name="Schleper C."/>
            <person name="Guy L."/>
            <person name="Ettema T.J."/>
        </authorList>
    </citation>
    <scope>NUCLEOTIDE SEQUENCE</scope>
</reference>
<sequence>MDDDNGQEAPVQTQEAVALTEALTPTDALKELGSAGPRRHGGIIAEEFLVELQGVSGARTYAEMSRNDPIIGAILFGIETVFRSVDWFTVPGGETEPDKKASDFLNTCMDDMSHTWTALFDNILSMVPYGYAPFE</sequence>
<dbReference type="EMBL" id="LAZR01025916">
    <property type="protein sequence ID" value="KKL70368.1"/>
    <property type="molecule type" value="Genomic_DNA"/>
</dbReference>
<gene>
    <name evidence="1" type="ORF">LCGC14_2105580</name>
</gene>
<name>A0A0F9E8L2_9ZZZZ</name>
<accession>A0A0F9E8L2</accession>
<feature type="non-terminal residue" evidence="1">
    <location>
        <position position="135"/>
    </location>
</feature>
<protein>
    <submittedName>
        <fullName evidence="1">Uncharacterized protein</fullName>
    </submittedName>
</protein>
<proteinExistence type="predicted"/>